<dbReference type="STRING" id="1121307.CLCY_1c00520"/>
<dbReference type="EMBL" id="LFVU01000028">
    <property type="protein sequence ID" value="KMT20818.1"/>
    <property type="molecule type" value="Genomic_DNA"/>
</dbReference>
<keyword evidence="2 7" id="KW-0255">Endonuclease</keyword>
<proteinExistence type="predicted"/>
<accession>A0A0J8D961</accession>
<keyword evidence="1" id="KW-0540">Nuclease</keyword>
<keyword evidence="4" id="KW-0228">DNA excision</keyword>
<dbReference type="GO" id="GO:0006289">
    <property type="term" value="P:nucleotide-excision repair"/>
    <property type="evidence" value="ECO:0007669"/>
    <property type="project" value="InterPro"/>
</dbReference>
<evidence type="ECO:0000313" key="7">
    <source>
        <dbReference type="EMBL" id="KMT20818.1"/>
    </source>
</evidence>
<evidence type="ECO:0000256" key="3">
    <source>
        <dbReference type="ARBA" id="ARBA00022763"/>
    </source>
</evidence>
<dbReference type="AlphaFoldDB" id="A0A0J8D961"/>
<keyword evidence="6" id="KW-0234">DNA repair</keyword>
<dbReference type="InterPro" id="IPR036237">
    <property type="entry name" value="Xyl_isomerase-like_sf"/>
</dbReference>
<dbReference type="Pfam" id="PF03851">
    <property type="entry name" value="UvdE"/>
    <property type="match status" value="1"/>
</dbReference>
<dbReference type="EC" id="3.-.-.-" evidence="7"/>
<dbReference type="NCBIfam" id="TIGR00629">
    <property type="entry name" value="uvde"/>
    <property type="match status" value="1"/>
</dbReference>
<evidence type="ECO:0000256" key="1">
    <source>
        <dbReference type="ARBA" id="ARBA00022722"/>
    </source>
</evidence>
<comment type="caution">
    <text evidence="7">The sequence shown here is derived from an EMBL/GenBank/DDBJ whole genome shotgun (WGS) entry which is preliminary data.</text>
</comment>
<dbReference type="GO" id="GO:0016787">
    <property type="term" value="F:hydrolase activity"/>
    <property type="evidence" value="ECO:0007669"/>
    <property type="project" value="UniProtKB-KW"/>
</dbReference>
<protein>
    <submittedName>
        <fullName evidence="7">UV DNA damage endonuclease UvsE</fullName>
        <ecNumber evidence="7">3.-.-.-</ecNumber>
    </submittedName>
</protein>
<dbReference type="GO" id="GO:0009411">
    <property type="term" value="P:response to UV"/>
    <property type="evidence" value="ECO:0007669"/>
    <property type="project" value="InterPro"/>
</dbReference>
<dbReference type="OrthoDB" id="9782576at2"/>
<dbReference type="PATRIC" id="fig|1121307.3.peg.413"/>
<reference evidence="7 8" key="1">
    <citation type="submission" date="2015-06" db="EMBL/GenBank/DDBJ databases">
        <title>Draft genome sequence of the purine-degrading Clostridium cylindrosporum HC-1 (DSM 605).</title>
        <authorList>
            <person name="Poehlein A."/>
            <person name="Schiel-Bengelsdorf B."/>
            <person name="Bengelsdorf F."/>
            <person name="Daniel R."/>
            <person name="Duerre P."/>
        </authorList>
    </citation>
    <scope>NUCLEOTIDE SEQUENCE [LARGE SCALE GENOMIC DNA]</scope>
    <source>
        <strain evidence="7 8">DSM 605</strain>
    </source>
</reference>
<keyword evidence="8" id="KW-1185">Reference proteome</keyword>
<name>A0A0J8D961_CLOCY</name>
<organism evidence="7 8">
    <name type="scientific">Clostridium cylindrosporum DSM 605</name>
    <dbReference type="NCBI Taxonomy" id="1121307"/>
    <lineage>
        <taxon>Bacteria</taxon>
        <taxon>Bacillati</taxon>
        <taxon>Bacillota</taxon>
        <taxon>Clostridia</taxon>
        <taxon>Eubacteriales</taxon>
        <taxon>Clostridiaceae</taxon>
        <taxon>Clostridium</taxon>
    </lineage>
</organism>
<evidence type="ECO:0000256" key="5">
    <source>
        <dbReference type="ARBA" id="ARBA00022801"/>
    </source>
</evidence>
<dbReference type="RefSeq" id="WP_048571221.1">
    <property type="nucleotide sequence ID" value="NZ_LFVU01000028.1"/>
</dbReference>
<dbReference type="PANTHER" id="PTHR31290:SF5">
    <property type="entry name" value="UV-DAMAGE ENDONUCLEASE"/>
    <property type="match status" value="1"/>
</dbReference>
<dbReference type="PANTHER" id="PTHR31290">
    <property type="entry name" value="UV-DAMAGE ENDONUCLEASE"/>
    <property type="match status" value="1"/>
</dbReference>
<dbReference type="SUPFAM" id="SSF51658">
    <property type="entry name" value="Xylose isomerase-like"/>
    <property type="match status" value="1"/>
</dbReference>
<keyword evidence="3" id="KW-0227">DNA damage</keyword>
<dbReference type="GO" id="GO:0004519">
    <property type="term" value="F:endonuclease activity"/>
    <property type="evidence" value="ECO:0007669"/>
    <property type="project" value="UniProtKB-KW"/>
</dbReference>
<dbReference type="InterPro" id="IPR004601">
    <property type="entry name" value="UvdE"/>
</dbReference>
<evidence type="ECO:0000256" key="2">
    <source>
        <dbReference type="ARBA" id="ARBA00022759"/>
    </source>
</evidence>
<evidence type="ECO:0000313" key="8">
    <source>
        <dbReference type="Proteomes" id="UP000036756"/>
    </source>
</evidence>
<sequence>MKVNLGYVAISLKLKDSSPNRTTTFKNLSKLDPSIWKKKLSDLAIMNIENTERIIRYNNAYGIKLYRMTSKIIPLATHDALKGWEWEDELKGSFELLGTTIKKLGIRVSAHPDHFVLLNSPREDVLASSIKDLEYHVKMFKLMGLSNESKLVMHIGGVYGNKKEAIERFYKGFDSLNEDIKERIILENDDKIYTAEDVLSISSNISVPMVLDVHHDRCNKGENNLEDILSSIYDTWKGRDYPPKIHFSSPKSESDFRAHSEYIDKDSFIDFIELSKRVDGRDLDVMIEAKKKDLSLFKLIDDIKKSKNEKISVTSDASFDVK</sequence>
<gene>
    <name evidence="7" type="primary">uvsE</name>
    <name evidence="7" type="ORF">CLCY_1c00520</name>
</gene>
<dbReference type="Proteomes" id="UP000036756">
    <property type="component" value="Unassembled WGS sequence"/>
</dbReference>
<evidence type="ECO:0000256" key="6">
    <source>
        <dbReference type="ARBA" id="ARBA00023204"/>
    </source>
</evidence>
<keyword evidence="5 7" id="KW-0378">Hydrolase</keyword>
<evidence type="ECO:0000256" key="4">
    <source>
        <dbReference type="ARBA" id="ARBA00022769"/>
    </source>
</evidence>
<dbReference type="Gene3D" id="3.20.20.150">
    <property type="entry name" value="Divalent-metal-dependent TIM barrel enzymes"/>
    <property type="match status" value="1"/>
</dbReference>